<keyword evidence="2" id="KW-1185">Reference proteome</keyword>
<reference evidence="1 2" key="1">
    <citation type="submission" date="2023-11" db="EMBL/GenBank/DDBJ databases">
        <title>Halocaridina rubra genome assembly.</title>
        <authorList>
            <person name="Smith C."/>
        </authorList>
    </citation>
    <scope>NUCLEOTIDE SEQUENCE [LARGE SCALE GENOMIC DNA]</scope>
    <source>
        <strain evidence="1">EP-1</strain>
        <tissue evidence="1">Whole</tissue>
    </source>
</reference>
<dbReference type="Proteomes" id="UP001381693">
    <property type="component" value="Unassembled WGS sequence"/>
</dbReference>
<sequence>MKVIPEECMLDEWHSNVRSAFLWNEEEEAELHPSTVLDDGVTFHYCIAITGIGIEWIGLYA</sequence>
<protein>
    <submittedName>
        <fullName evidence="1">Uncharacterized protein</fullName>
    </submittedName>
</protein>
<dbReference type="EMBL" id="JAXCGZ010007668">
    <property type="protein sequence ID" value="KAK7078779.1"/>
    <property type="molecule type" value="Genomic_DNA"/>
</dbReference>
<dbReference type="AlphaFoldDB" id="A0AAN8XGJ7"/>
<proteinExistence type="predicted"/>
<gene>
    <name evidence="1" type="ORF">SK128_009684</name>
</gene>
<evidence type="ECO:0000313" key="2">
    <source>
        <dbReference type="Proteomes" id="UP001381693"/>
    </source>
</evidence>
<evidence type="ECO:0000313" key="1">
    <source>
        <dbReference type="EMBL" id="KAK7078779.1"/>
    </source>
</evidence>
<name>A0AAN8XGJ7_HALRR</name>
<accession>A0AAN8XGJ7</accession>
<comment type="caution">
    <text evidence="1">The sequence shown here is derived from an EMBL/GenBank/DDBJ whole genome shotgun (WGS) entry which is preliminary data.</text>
</comment>
<organism evidence="1 2">
    <name type="scientific">Halocaridina rubra</name>
    <name type="common">Hawaiian red shrimp</name>
    <dbReference type="NCBI Taxonomy" id="373956"/>
    <lineage>
        <taxon>Eukaryota</taxon>
        <taxon>Metazoa</taxon>
        <taxon>Ecdysozoa</taxon>
        <taxon>Arthropoda</taxon>
        <taxon>Crustacea</taxon>
        <taxon>Multicrustacea</taxon>
        <taxon>Malacostraca</taxon>
        <taxon>Eumalacostraca</taxon>
        <taxon>Eucarida</taxon>
        <taxon>Decapoda</taxon>
        <taxon>Pleocyemata</taxon>
        <taxon>Caridea</taxon>
        <taxon>Atyoidea</taxon>
        <taxon>Atyidae</taxon>
        <taxon>Halocaridina</taxon>
    </lineage>
</organism>